<sequence length="268" mass="29602">MADPYAHQYPPPPPAAGQAPHYVGGPPSASSPYDPPHHGYESPSYLQQQTQPTFEKQQQQEAGYGYNDPQAVPLSEYNKQQHMDTQRQHDAYQAEYYTPPPPPPPDNAYHNNAYYTDEPEYPASTPMVQQQQNYQKSHAGPTLAPDNEAETYRPKPFQRREHHSSGCNCCCYNPEMTCCACYCFILSLGFLAAGIILIIASSVIQGKCQAKCDEIPDQISDAQGKCEAICSKVVHDGMLYSGIGVTALAGLAVVWRLIMCFCGGCSRR</sequence>
<dbReference type="AlphaFoldDB" id="A0A1X2H1I9"/>
<keyword evidence="2" id="KW-0472">Membrane</keyword>
<evidence type="ECO:0000256" key="2">
    <source>
        <dbReference type="SAM" id="Phobius"/>
    </source>
</evidence>
<protein>
    <submittedName>
        <fullName evidence="3">Uncharacterized protein</fullName>
    </submittedName>
</protein>
<evidence type="ECO:0000256" key="1">
    <source>
        <dbReference type="SAM" id="MobiDB-lite"/>
    </source>
</evidence>
<name>A0A1X2H1I9_SYNRA</name>
<accession>A0A1X2H1I9</accession>
<feature type="region of interest" description="Disordered" evidence="1">
    <location>
        <begin position="94"/>
        <end position="113"/>
    </location>
</feature>
<feature type="region of interest" description="Disordered" evidence="1">
    <location>
        <begin position="119"/>
        <end position="150"/>
    </location>
</feature>
<comment type="caution">
    <text evidence="3">The sequence shown here is derived from an EMBL/GenBank/DDBJ whole genome shotgun (WGS) entry which is preliminary data.</text>
</comment>
<keyword evidence="2" id="KW-0812">Transmembrane</keyword>
<proteinExistence type="predicted"/>
<dbReference type="Proteomes" id="UP000242180">
    <property type="component" value="Unassembled WGS sequence"/>
</dbReference>
<gene>
    <name evidence="3" type="ORF">BCR43DRAFT_498809</name>
</gene>
<feature type="compositionally biased region" description="Low complexity" evidence="1">
    <location>
        <begin position="47"/>
        <end position="61"/>
    </location>
</feature>
<reference evidence="3 4" key="1">
    <citation type="submission" date="2016-07" db="EMBL/GenBank/DDBJ databases">
        <title>Pervasive Adenine N6-methylation of Active Genes in Fungi.</title>
        <authorList>
            <consortium name="DOE Joint Genome Institute"/>
            <person name="Mondo S.J."/>
            <person name="Dannebaum R.O."/>
            <person name="Kuo R.C."/>
            <person name="Labutti K."/>
            <person name="Haridas S."/>
            <person name="Kuo A."/>
            <person name="Salamov A."/>
            <person name="Ahrendt S.R."/>
            <person name="Lipzen A."/>
            <person name="Sullivan W."/>
            <person name="Andreopoulos W.B."/>
            <person name="Clum A."/>
            <person name="Lindquist E."/>
            <person name="Daum C."/>
            <person name="Ramamoorthy G.K."/>
            <person name="Gryganskyi A."/>
            <person name="Culley D."/>
            <person name="Magnuson J.K."/>
            <person name="James T.Y."/>
            <person name="O'Malley M.A."/>
            <person name="Stajich J.E."/>
            <person name="Spatafora J.W."/>
            <person name="Visel A."/>
            <person name="Grigoriev I.V."/>
        </authorList>
    </citation>
    <scope>NUCLEOTIDE SEQUENCE [LARGE SCALE GENOMIC DNA]</scope>
    <source>
        <strain evidence="3 4">NRRL 2496</strain>
    </source>
</reference>
<dbReference type="STRING" id="13706.A0A1X2H1I9"/>
<feature type="transmembrane region" description="Helical" evidence="2">
    <location>
        <begin position="184"/>
        <end position="204"/>
    </location>
</feature>
<feature type="compositionally biased region" description="Polar residues" evidence="1">
    <location>
        <begin position="126"/>
        <end position="136"/>
    </location>
</feature>
<organism evidence="3 4">
    <name type="scientific">Syncephalastrum racemosum</name>
    <name type="common">Filamentous fungus</name>
    <dbReference type="NCBI Taxonomy" id="13706"/>
    <lineage>
        <taxon>Eukaryota</taxon>
        <taxon>Fungi</taxon>
        <taxon>Fungi incertae sedis</taxon>
        <taxon>Mucoromycota</taxon>
        <taxon>Mucoromycotina</taxon>
        <taxon>Mucoromycetes</taxon>
        <taxon>Mucorales</taxon>
        <taxon>Syncephalastraceae</taxon>
        <taxon>Syncephalastrum</taxon>
    </lineage>
</organism>
<evidence type="ECO:0000313" key="3">
    <source>
        <dbReference type="EMBL" id="ORY91278.1"/>
    </source>
</evidence>
<keyword evidence="2" id="KW-1133">Transmembrane helix</keyword>
<dbReference type="OrthoDB" id="2376782at2759"/>
<feature type="region of interest" description="Disordered" evidence="1">
    <location>
        <begin position="1"/>
        <end position="87"/>
    </location>
</feature>
<dbReference type="InParanoid" id="A0A1X2H1I9"/>
<dbReference type="EMBL" id="MCGN01000011">
    <property type="protein sequence ID" value="ORY91278.1"/>
    <property type="molecule type" value="Genomic_DNA"/>
</dbReference>
<keyword evidence="4" id="KW-1185">Reference proteome</keyword>
<feature type="transmembrane region" description="Helical" evidence="2">
    <location>
        <begin position="238"/>
        <end position="258"/>
    </location>
</feature>
<evidence type="ECO:0000313" key="4">
    <source>
        <dbReference type="Proteomes" id="UP000242180"/>
    </source>
</evidence>